<evidence type="ECO:0000259" key="2">
    <source>
        <dbReference type="PROSITE" id="PS50287"/>
    </source>
</evidence>
<dbReference type="PANTHER" id="PTHR47331">
    <property type="entry name" value="PHD-TYPE DOMAIN-CONTAINING PROTEIN"/>
    <property type="match status" value="1"/>
</dbReference>
<protein>
    <submittedName>
        <fullName evidence="3">Peptidase (DUF1758)</fullName>
    </submittedName>
</protein>
<evidence type="ECO:0000313" key="3">
    <source>
        <dbReference type="EMBL" id="KAK9681207.1"/>
    </source>
</evidence>
<accession>A0AAW1HWY1</accession>
<evidence type="ECO:0000256" key="1">
    <source>
        <dbReference type="PROSITE-ProRule" id="PRU00196"/>
    </source>
</evidence>
<sequence length="578" mass="66548">MLSTAIVKIKDKHGHFQNCRALLDCGSEGSFITKQFCDKLGLIKEGISVNVMGINQNVSTIKHRVALEIESMQFPYKSTISCFVLNKITENIPSTTYDLRHFEIPDNIKLTDKYFYKSGKIDILLGANIFWNLICKDRLQQDIFWNLICKDRLQQDTYQPILQKTLLGWIFAGKLKQTFPIASKAILEDFYVDDLLTGTNTIKEAITLCNDLEAILRHSGFKLRQWVSNNEEIKSQLKATNSSTVLYLNENNYKKTLGLVWDSNADLLKFDTNNGLVWDSNADLLKFDTNNIIDQVDTTKREMLSSISKLFDPLGLLSPCIIIAKIMLQELWMTKIDWDNLLPDELCYKWNQFKITLRYVINSKIPRFVATSNYVTLEMHVFSDASEKAYGTCIYLRVILPNNEVLVNVLCAKSRVAPVKRLTIPKLELCGALLASRLATKARESITINNNNIYYWCDSTIVLNWLHMPSANLNIFVANRVSEIQDSSNINQWHYVNTMDNPADMASRGVSPDKLQNSIWWQGPPWLGLSREQWPIQQFRKNIENLPEIRRITQTLNIVTTKSDMKDHSNIKHSYYKK</sequence>
<dbReference type="InterPro" id="IPR001190">
    <property type="entry name" value="SRCR"/>
</dbReference>
<organism evidence="3 4">
    <name type="scientific">Popillia japonica</name>
    <name type="common">Japanese beetle</name>
    <dbReference type="NCBI Taxonomy" id="7064"/>
    <lineage>
        <taxon>Eukaryota</taxon>
        <taxon>Metazoa</taxon>
        <taxon>Ecdysozoa</taxon>
        <taxon>Arthropoda</taxon>
        <taxon>Hexapoda</taxon>
        <taxon>Insecta</taxon>
        <taxon>Pterygota</taxon>
        <taxon>Neoptera</taxon>
        <taxon>Endopterygota</taxon>
        <taxon>Coleoptera</taxon>
        <taxon>Polyphaga</taxon>
        <taxon>Scarabaeiformia</taxon>
        <taxon>Scarabaeidae</taxon>
        <taxon>Rutelinae</taxon>
        <taxon>Popillia</taxon>
    </lineage>
</organism>
<proteinExistence type="predicted"/>
<dbReference type="PROSITE" id="PS50287">
    <property type="entry name" value="SRCR_2"/>
    <property type="match status" value="1"/>
</dbReference>
<dbReference type="GO" id="GO:0016020">
    <property type="term" value="C:membrane"/>
    <property type="evidence" value="ECO:0007669"/>
    <property type="project" value="InterPro"/>
</dbReference>
<reference evidence="3 4" key="1">
    <citation type="journal article" date="2024" name="BMC Genomics">
        <title>De novo assembly and annotation of Popillia japonica's genome with initial clues to its potential as an invasive pest.</title>
        <authorList>
            <person name="Cucini C."/>
            <person name="Boschi S."/>
            <person name="Funari R."/>
            <person name="Cardaioli E."/>
            <person name="Iannotti N."/>
            <person name="Marturano G."/>
            <person name="Paoli F."/>
            <person name="Bruttini M."/>
            <person name="Carapelli A."/>
            <person name="Frati F."/>
            <person name="Nardi F."/>
        </authorList>
    </citation>
    <scope>NUCLEOTIDE SEQUENCE [LARGE SCALE GENOMIC DNA]</scope>
    <source>
        <strain evidence="3">DMR45628</strain>
    </source>
</reference>
<dbReference type="InterPro" id="IPR021109">
    <property type="entry name" value="Peptidase_aspartic_dom_sf"/>
</dbReference>
<dbReference type="CDD" id="cd00303">
    <property type="entry name" value="retropepsin_like"/>
    <property type="match status" value="1"/>
</dbReference>
<evidence type="ECO:0000313" key="4">
    <source>
        <dbReference type="Proteomes" id="UP001458880"/>
    </source>
</evidence>
<keyword evidence="4" id="KW-1185">Reference proteome</keyword>
<feature type="domain" description="SRCR" evidence="2">
    <location>
        <begin position="108"/>
        <end position="151"/>
    </location>
</feature>
<dbReference type="AlphaFoldDB" id="A0AAW1HWY1"/>
<dbReference type="Pfam" id="PF05380">
    <property type="entry name" value="Peptidase_A17"/>
    <property type="match status" value="1"/>
</dbReference>
<comment type="caution">
    <text evidence="1">Lacks conserved residue(s) required for the propagation of feature annotation.</text>
</comment>
<name>A0AAW1HWY1_POPJA</name>
<dbReference type="Gene3D" id="2.40.70.10">
    <property type="entry name" value="Acid Proteases"/>
    <property type="match status" value="1"/>
</dbReference>
<dbReference type="Proteomes" id="UP001458880">
    <property type="component" value="Unassembled WGS sequence"/>
</dbReference>
<gene>
    <name evidence="3" type="ORF">QE152_g38497</name>
</gene>
<dbReference type="PANTHER" id="PTHR47331:SF4">
    <property type="entry name" value="PEPTIDASE S1 DOMAIN-CONTAINING PROTEIN"/>
    <property type="match status" value="1"/>
</dbReference>
<comment type="caution">
    <text evidence="3">The sequence shown here is derived from an EMBL/GenBank/DDBJ whole genome shotgun (WGS) entry which is preliminary data.</text>
</comment>
<dbReference type="EMBL" id="JASPKY010000834">
    <property type="protein sequence ID" value="KAK9681207.1"/>
    <property type="molecule type" value="Genomic_DNA"/>
</dbReference>
<dbReference type="InterPro" id="IPR008042">
    <property type="entry name" value="Retrotrans_Pao"/>
</dbReference>